<dbReference type="OrthoDB" id="10266039at2759"/>
<dbReference type="InterPro" id="IPR005164">
    <property type="entry name" value="Allantoicase"/>
</dbReference>
<sequence length="447" mass="48895">MGIIANTVKTFTGYLESFVGSDDQSQPKVKAIPLHHKKAIRELESYMNLTSEAFGAEVLEFSDEFFAPASSLVKNNPAENRKGHFSLQGAVFDGWETRRHALVPDYAIIKLGYTGAFIGFDVDTSHFNGNHPPSVTLEGALVVDGADYHTAQWQPVLDNVPTGPDSRHFFCFSGAFVGPFTHIRLIMHPDGGVARLRSYGTIVRPLARLCPDGANVDVAHVGNGGEKITESYGANFSPKLLHPSDPVTERNTLKSKSKTSADQAIIQLANLSRVEHLDLFTNFYIADGPRTIKIYGIKKFGAAPSLKNPNWFPISNIQNLEPGTKNEIQVLDPEVMISHIKIETTDASLISRFRAIGVPYGRAVYYLNNLEETSVTPDDYVHDAAALGNKRIRNGEATNVDHDSDAEEVQNGNDTGATTRGQKRKRGAKGKTAEIIPLVEETPALVV</sequence>
<evidence type="ECO:0000259" key="3">
    <source>
        <dbReference type="Pfam" id="PF03561"/>
    </source>
</evidence>
<dbReference type="PANTHER" id="PTHR12045:SF3">
    <property type="entry name" value="INACTIVE ALLANTOICASE-RELATED"/>
    <property type="match status" value="1"/>
</dbReference>
<dbReference type="PANTHER" id="PTHR12045">
    <property type="entry name" value="ALLANTOICASE"/>
    <property type="match status" value="1"/>
</dbReference>
<proteinExistence type="inferred from homology"/>
<dbReference type="Gene3D" id="2.60.120.260">
    <property type="entry name" value="Galactose-binding domain-like"/>
    <property type="match status" value="2"/>
</dbReference>
<comment type="similarity">
    <text evidence="1">Belongs to the allantoicase family.</text>
</comment>
<dbReference type="SUPFAM" id="SSF49785">
    <property type="entry name" value="Galactose-binding domain-like"/>
    <property type="match status" value="2"/>
</dbReference>
<evidence type="ECO:0000256" key="2">
    <source>
        <dbReference type="SAM" id="MobiDB-lite"/>
    </source>
</evidence>
<organism evidence="4 5">
    <name type="scientific">Conidiobolus coronatus (strain ATCC 28846 / CBS 209.66 / NRRL 28638)</name>
    <name type="common">Delacroixia coronata</name>
    <dbReference type="NCBI Taxonomy" id="796925"/>
    <lineage>
        <taxon>Eukaryota</taxon>
        <taxon>Fungi</taxon>
        <taxon>Fungi incertae sedis</taxon>
        <taxon>Zoopagomycota</taxon>
        <taxon>Entomophthoromycotina</taxon>
        <taxon>Entomophthoromycetes</taxon>
        <taxon>Entomophthorales</taxon>
        <taxon>Ancylistaceae</taxon>
        <taxon>Conidiobolus</taxon>
    </lineage>
</organism>
<dbReference type="InterPro" id="IPR008979">
    <property type="entry name" value="Galactose-bd-like_sf"/>
</dbReference>
<dbReference type="GO" id="GO:0004037">
    <property type="term" value="F:allantoicase activity"/>
    <property type="evidence" value="ECO:0007669"/>
    <property type="project" value="InterPro"/>
</dbReference>
<feature type="domain" description="Allantoicase" evidence="3">
    <location>
        <begin position="55"/>
        <end position="202"/>
    </location>
</feature>
<keyword evidence="5" id="KW-1185">Reference proteome</keyword>
<dbReference type="Pfam" id="PF03561">
    <property type="entry name" value="Allantoicase"/>
    <property type="match status" value="2"/>
</dbReference>
<dbReference type="Proteomes" id="UP000070444">
    <property type="component" value="Unassembled WGS sequence"/>
</dbReference>
<dbReference type="AlphaFoldDB" id="A0A137PAK4"/>
<name>A0A137PAK4_CONC2</name>
<feature type="domain" description="Allantoicase" evidence="3">
    <location>
        <begin position="257"/>
        <end position="358"/>
    </location>
</feature>
<dbReference type="OMA" id="SVYRCKP"/>
<dbReference type="STRING" id="796925.A0A137PAK4"/>
<protein>
    <submittedName>
        <fullName evidence="4">Allantoicase-domain-containing protein</fullName>
    </submittedName>
</protein>
<evidence type="ECO:0000313" key="5">
    <source>
        <dbReference type="Proteomes" id="UP000070444"/>
    </source>
</evidence>
<dbReference type="GO" id="GO:0000256">
    <property type="term" value="P:allantoin catabolic process"/>
    <property type="evidence" value="ECO:0007669"/>
    <property type="project" value="InterPro"/>
</dbReference>
<dbReference type="EMBL" id="KQ964462">
    <property type="protein sequence ID" value="KXN72026.1"/>
    <property type="molecule type" value="Genomic_DNA"/>
</dbReference>
<gene>
    <name evidence="4" type="ORF">CONCODRAFT_78045</name>
</gene>
<accession>A0A137PAK4</accession>
<reference evidence="4 5" key="1">
    <citation type="journal article" date="2015" name="Genome Biol. Evol.">
        <title>Phylogenomic analyses indicate that early fungi evolved digesting cell walls of algal ancestors of land plants.</title>
        <authorList>
            <person name="Chang Y."/>
            <person name="Wang S."/>
            <person name="Sekimoto S."/>
            <person name="Aerts A.L."/>
            <person name="Choi C."/>
            <person name="Clum A."/>
            <person name="LaButti K.M."/>
            <person name="Lindquist E.A."/>
            <person name="Yee Ngan C."/>
            <person name="Ohm R.A."/>
            <person name="Salamov A.A."/>
            <person name="Grigoriev I.V."/>
            <person name="Spatafora J.W."/>
            <person name="Berbee M.L."/>
        </authorList>
    </citation>
    <scope>NUCLEOTIDE SEQUENCE [LARGE SCALE GENOMIC DNA]</scope>
    <source>
        <strain evidence="4 5">NRRL 28638</strain>
    </source>
</reference>
<dbReference type="InterPro" id="IPR015908">
    <property type="entry name" value="Allantoicase_dom"/>
</dbReference>
<feature type="region of interest" description="Disordered" evidence="2">
    <location>
        <begin position="393"/>
        <end position="431"/>
    </location>
</feature>
<evidence type="ECO:0000256" key="1">
    <source>
        <dbReference type="ARBA" id="ARBA00009242"/>
    </source>
</evidence>
<evidence type="ECO:0000313" key="4">
    <source>
        <dbReference type="EMBL" id="KXN72026.1"/>
    </source>
</evidence>